<evidence type="ECO:0000256" key="2">
    <source>
        <dbReference type="SAM" id="Phobius"/>
    </source>
</evidence>
<organism evidence="3 4">
    <name type="scientific">Aspergillus niger</name>
    <dbReference type="NCBI Taxonomy" id="5061"/>
    <lineage>
        <taxon>Eukaryota</taxon>
        <taxon>Fungi</taxon>
        <taxon>Dikarya</taxon>
        <taxon>Ascomycota</taxon>
        <taxon>Pezizomycotina</taxon>
        <taxon>Eurotiomycetes</taxon>
        <taxon>Eurotiomycetidae</taxon>
        <taxon>Eurotiales</taxon>
        <taxon>Aspergillaceae</taxon>
        <taxon>Aspergillus</taxon>
        <taxon>Aspergillus subgen. Circumdati</taxon>
    </lineage>
</organism>
<dbReference type="Pfam" id="PF13641">
    <property type="entry name" value="Glyco_tranf_2_3"/>
    <property type="match status" value="1"/>
</dbReference>
<feature type="transmembrane region" description="Helical" evidence="2">
    <location>
        <begin position="701"/>
        <end position="722"/>
    </location>
</feature>
<keyword evidence="2" id="KW-1133">Transmembrane helix</keyword>
<dbReference type="GO" id="GO:0016740">
    <property type="term" value="F:transferase activity"/>
    <property type="evidence" value="ECO:0007669"/>
    <property type="project" value="UniProtKB-KW"/>
</dbReference>
<dbReference type="VEuPathDB" id="FungiDB:ASPNIDRAFT2_1138553"/>
<dbReference type="EMBL" id="BCMY01000003">
    <property type="protein sequence ID" value="GAQ38442.1"/>
    <property type="molecule type" value="Genomic_DNA"/>
</dbReference>
<name>A0A100IC01_ASPNG</name>
<feature type="transmembrane region" description="Helical" evidence="2">
    <location>
        <begin position="343"/>
        <end position="361"/>
    </location>
</feature>
<proteinExistence type="predicted"/>
<sequence>MYQQEGTGRAMHPALQTWEVEPGKQTVIGAHEVTGIWMISHMNRLNSNIQLDRLHNMIPCEGRHSPSAAEDADPGETPGPYWELCQGPPQACSHDPDPAEWPQSGSMVTPPFDEPLTEEIVIPESLLAAASLRQLWNQASLQPWSPQPIAPNPAEEVSVIKRRKPGASYPATGVNPGDARRRQTSHSGALEEGRGTIYPLLEDQVVVETPHGPQGVYPVELEGCIPITAAPDGAGVVRAVSEQPSIRPNPPPAIETRRFSQPAKAFRQSLRSVVGRARDSSLGTLYNRATLVNIKHERRYWVQLVIEYGTYTVYVAFVYFVLVGMPLWKGAIYWLYWLMRHKFILQGGWAIVISLAVFYSFTPLLATFEQDAPDHEFYEAASVLGRTLEAAVKIFPPSHIFVIANGDALTPIDHTEEVCRPYGVNHIWSPVGSKIIALFVGCYAAKKFRYALLIDDDCILPPTFPVVVSRLSDTVRCIGYTIKAVAADSSPGTYCQQAQDLEYKLAGLQRTFAGRVGSATFPHGAISLWERSFLRDTLQDHPGFSISEDWFLGNSCRRLGGRIQMCSSVFVETHAPPSFLFAAGKRRGGFGEMTVFKQRFMRWNFFLVNGLRYNVTYLVKSWKLGVYEIGTKLFVLQELYETVLAILAPFILPISLVVRPKFCICLIMATFALYLLNAIIFNEIHLRLKQERIGLKIVLFYYMPYKIMIAIINVGSNYWSLYKYARYFAKRRPKLTEDHKAVGLVLKLEESAQNRGPGSSGLGRNMTVRSVGVRRSNRMSSGPGLAALRNRWSLQSHAEEAEVTDVVIEDYT</sequence>
<dbReference type="Proteomes" id="UP000068243">
    <property type="component" value="Unassembled WGS sequence"/>
</dbReference>
<evidence type="ECO:0000256" key="1">
    <source>
        <dbReference type="SAM" id="MobiDB-lite"/>
    </source>
</evidence>
<feature type="transmembrane region" description="Helical" evidence="2">
    <location>
        <begin position="663"/>
        <end position="681"/>
    </location>
</feature>
<dbReference type="VEuPathDB" id="FungiDB:An04g09400"/>
<keyword evidence="2" id="KW-0812">Transmembrane</keyword>
<accession>A0A100IC01</accession>
<reference evidence="4" key="1">
    <citation type="journal article" date="2016" name="Genome Announc.">
        <title>Draft genome sequence of Aspergillus niger strain An76.</title>
        <authorList>
            <person name="Gong W."/>
            <person name="Cheng Z."/>
            <person name="Zhang H."/>
            <person name="Liu L."/>
            <person name="Gao P."/>
            <person name="Wang L."/>
        </authorList>
    </citation>
    <scope>NUCLEOTIDE SEQUENCE [LARGE SCALE GENOMIC DNA]</scope>
    <source>
        <strain evidence="4">An76</strain>
    </source>
</reference>
<dbReference type="OrthoDB" id="2590398at2759"/>
<dbReference type="Gene3D" id="3.90.550.10">
    <property type="entry name" value="Spore Coat Polysaccharide Biosynthesis Protein SpsA, Chain A"/>
    <property type="match status" value="1"/>
</dbReference>
<comment type="caution">
    <text evidence="3">The sequence shown here is derived from an EMBL/GenBank/DDBJ whole genome shotgun (WGS) entry which is preliminary data.</text>
</comment>
<evidence type="ECO:0000313" key="3">
    <source>
        <dbReference type="EMBL" id="GAQ38442.1"/>
    </source>
</evidence>
<dbReference type="VEuPathDB" id="FungiDB:ATCC64974_86200"/>
<keyword evidence="2" id="KW-0472">Membrane</keyword>
<dbReference type="InterPro" id="IPR029044">
    <property type="entry name" value="Nucleotide-diphossugar_trans"/>
</dbReference>
<evidence type="ECO:0000313" key="4">
    <source>
        <dbReference type="Proteomes" id="UP000068243"/>
    </source>
</evidence>
<gene>
    <name evidence="3" type="ORF">ABL_02660</name>
</gene>
<dbReference type="VEuPathDB" id="FungiDB:M747DRAFT_364267"/>
<dbReference type="OMA" id="HQRRYWR"/>
<feature type="transmembrane region" description="Helical" evidence="2">
    <location>
        <begin position="639"/>
        <end position="658"/>
    </location>
</feature>
<dbReference type="CDD" id="cd00761">
    <property type="entry name" value="Glyco_tranf_GTA_type"/>
    <property type="match status" value="1"/>
</dbReference>
<dbReference type="SUPFAM" id="SSF53448">
    <property type="entry name" value="Nucleotide-diphospho-sugar transferases"/>
    <property type="match status" value="1"/>
</dbReference>
<dbReference type="AlphaFoldDB" id="A0A100IC01"/>
<feature type="region of interest" description="Disordered" evidence="1">
    <location>
        <begin position="167"/>
        <end position="189"/>
    </location>
</feature>
<feature type="transmembrane region" description="Helical" evidence="2">
    <location>
        <begin position="603"/>
        <end position="619"/>
    </location>
</feature>
<keyword evidence="3" id="KW-0808">Transferase</keyword>
<protein>
    <submittedName>
        <fullName evidence="3">Glycosyl transferase, group 2 family protein</fullName>
    </submittedName>
</protein>